<sequence length="268" mass="28639">MSRTRKRAIPAMLIALGVVVVLAVGLAIWMSIEIDNRSSETPVEQPSPVPTATATPEASGVRALPAGEQQALATTAALGKDGQSFGEKNGDRTITRPAKLFWNGDRAILITSMQIEDGCHGCSGALGVYYLAPKGDDAFAVTGKWPEAIDGSSWGAPPANWRVSNKFTDDPVIYATGGGTWQGYTCSVATLTRLADTGPKTMVSIPLSYDNSGSVMADTKVRLHGTIANILKNKSFDVRYTGTETFTDHYMRQGDQYVVEGKARMQSC</sequence>
<evidence type="ECO:0000256" key="2">
    <source>
        <dbReference type="SAM" id="Phobius"/>
    </source>
</evidence>
<keyword evidence="2" id="KW-0472">Membrane</keyword>
<dbReference type="AlphaFoldDB" id="A0A8T4IHI1"/>
<gene>
    <name evidence="3" type="ORF">J7S20_04050</name>
</gene>
<evidence type="ECO:0000313" key="3">
    <source>
        <dbReference type="EMBL" id="MBR0551676.1"/>
    </source>
</evidence>
<evidence type="ECO:0000256" key="1">
    <source>
        <dbReference type="SAM" id="MobiDB-lite"/>
    </source>
</evidence>
<evidence type="ECO:0000313" key="4">
    <source>
        <dbReference type="Proteomes" id="UP000676996"/>
    </source>
</evidence>
<keyword evidence="4" id="KW-1185">Reference proteome</keyword>
<dbReference type="Proteomes" id="UP000676996">
    <property type="component" value="Unassembled WGS sequence"/>
</dbReference>
<proteinExistence type="predicted"/>
<protein>
    <recommendedName>
        <fullName evidence="5">Lipoprotein</fullName>
    </recommendedName>
</protein>
<reference evidence="3" key="1">
    <citation type="submission" date="2021-04" db="EMBL/GenBank/DDBJ databases">
        <title>Ouciella asimina sp. nov., isolated from the surface seawater in the hydrothermal field of Okinawa Trough.</title>
        <authorList>
            <person name="Shuang W."/>
        </authorList>
    </citation>
    <scope>NUCLEOTIDE SEQUENCE</scope>
    <source>
        <strain evidence="3">LXI357</strain>
    </source>
</reference>
<keyword evidence="2" id="KW-1133">Transmembrane helix</keyword>
<keyword evidence="2" id="KW-0812">Transmembrane</keyword>
<feature type="compositionally biased region" description="Polar residues" evidence="1">
    <location>
        <begin position="39"/>
        <end position="56"/>
    </location>
</feature>
<dbReference type="RefSeq" id="WP_284052944.1">
    <property type="nucleotide sequence ID" value="NZ_JAGRQC010000001.1"/>
</dbReference>
<evidence type="ECO:0008006" key="5">
    <source>
        <dbReference type="Google" id="ProtNLM"/>
    </source>
</evidence>
<dbReference type="EMBL" id="JAGRQC010000001">
    <property type="protein sequence ID" value="MBR0551676.1"/>
    <property type="molecule type" value="Genomic_DNA"/>
</dbReference>
<accession>A0A8T4IHI1</accession>
<feature type="region of interest" description="Disordered" evidence="1">
    <location>
        <begin position="38"/>
        <end position="60"/>
    </location>
</feature>
<name>A0A8T4IHI1_9SPHN</name>
<comment type="caution">
    <text evidence="3">The sequence shown here is derived from an EMBL/GenBank/DDBJ whole genome shotgun (WGS) entry which is preliminary data.</text>
</comment>
<feature type="transmembrane region" description="Helical" evidence="2">
    <location>
        <begin position="12"/>
        <end position="32"/>
    </location>
</feature>
<organism evidence="3 4">
    <name type="scientific">Stakelama marina</name>
    <dbReference type="NCBI Taxonomy" id="2826939"/>
    <lineage>
        <taxon>Bacteria</taxon>
        <taxon>Pseudomonadati</taxon>
        <taxon>Pseudomonadota</taxon>
        <taxon>Alphaproteobacteria</taxon>
        <taxon>Sphingomonadales</taxon>
        <taxon>Sphingomonadaceae</taxon>
        <taxon>Stakelama</taxon>
    </lineage>
</organism>